<dbReference type="RefSeq" id="WP_044310657.1">
    <property type="nucleotide sequence ID" value="NZ_JAFFRY010000055.1"/>
</dbReference>
<dbReference type="Proteomes" id="UP001162155">
    <property type="component" value="Unassembled WGS sequence"/>
</dbReference>
<dbReference type="EMBL" id="JAFFRZ010000001">
    <property type="protein sequence ID" value="MDH4620247.1"/>
    <property type="molecule type" value="Genomic_DNA"/>
</dbReference>
<evidence type="ECO:0000256" key="1">
    <source>
        <dbReference type="SAM" id="Phobius"/>
    </source>
</evidence>
<gene>
    <name evidence="2" type="ORF">JW322_00160</name>
</gene>
<feature type="transmembrane region" description="Helical" evidence="1">
    <location>
        <begin position="104"/>
        <end position="130"/>
    </location>
</feature>
<dbReference type="AlphaFoldDB" id="A0A0P9YH65"/>
<evidence type="ECO:0000313" key="2">
    <source>
        <dbReference type="EMBL" id="MDH4620247.1"/>
    </source>
</evidence>
<keyword evidence="1" id="KW-0812">Transmembrane</keyword>
<evidence type="ECO:0000313" key="3">
    <source>
        <dbReference type="Proteomes" id="UP001162155"/>
    </source>
</evidence>
<keyword evidence="1" id="KW-1133">Transmembrane helix</keyword>
<name>A0A0P9YH65_PSESX</name>
<organism evidence="2 3">
    <name type="scientific">Pseudomonas syringae pv. papulans</name>
    <dbReference type="NCBI Taxonomy" id="83963"/>
    <lineage>
        <taxon>Bacteria</taxon>
        <taxon>Pseudomonadati</taxon>
        <taxon>Pseudomonadota</taxon>
        <taxon>Gammaproteobacteria</taxon>
        <taxon>Pseudomonadales</taxon>
        <taxon>Pseudomonadaceae</taxon>
        <taxon>Pseudomonas</taxon>
        <taxon>Pseudomonas syringae</taxon>
    </lineage>
</organism>
<proteinExistence type="predicted"/>
<protein>
    <submittedName>
        <fullName evidence="2">Uncharacterized protein</fullName>
    </submittedName>
</protein>
<accession>A0A0P9YH65</accession>
<reference evidence="2" key="1">
    <citation type="submission" date="2021-02" db="EMBL/GenBank/DDBJ databases">
        <title>Genome analysis of blister spot of apple pathogen from New York area.</title>
        <authorList>
            <person name="Kandel P."/>
            <person name="Hockett K.L."/>
            <person name="Santander R."/>
            <person name="Acimovic S."/>
        </authorList>
    </citation>
    <scope>NUCLEOTIDE SEQUENCE</scope>
    <source>
        <strain evidence="2">PSP1</strain>
    </source>
</reference>
<sequence length="165" mass="18729">MSDLKKMTVVVKNFNLRASGDIDALYSRVRLEDEEGKTFYFKEIVVPRYLSDKGALRTDTPRIWYFKNLGKKSIIVVAFENIYGKVEYDLGDMRLIVRSTIIKGILYSLGSIPGGIIAATATFGLGLVLIPWGVWYGYQNIFKVPAMLSQKRLLDDFSRYGIVVK</sequence>
<keyword evidence="1" id="KW-0472">Membrane</keyword>
<comment type="caution">
    <text evidence="2">The sequence shown here is derived from an EMBL/GenBank/DDBJ whole genome shotgun (WGS) entry which is preliminary data.</text>
</comment>